<dbReference type="Proteomes" id="UP000594342">
    <property type="component" value="Unassembled WGS sequence"/>
</dbReference>
<dbReference type="PANTHER" id="PTHR37844">
    <property type="entry name" value="SER/THR PROTEIN PHOSPHATASE SUPERFAMILY (AFU_ORTHOLOGUE AFUA_1G14840)"/>
    <property type="match status" value="1"/>
</dbReference>
<protein>
    <submittedName>
        <fullName evidence="3">Metallophosphoesterase</fullName>
    </submittedName>
</protein>
<dbReference type="InterPro" id="IPR004843">
    <property type="entry name" value="Calcineurin-like_PHP"/>
</dbReference>
<dbReference type="PANTHER" id="PTHR37844:SF1">
    <property type="entry name" value="CALCINEURIN-LIKE PHOSPHOESTERASE DOMAIN-CONTAINING PROTEIN"/>
    <property type="match status" value="1"/>
</dbReference>
<dbReference type="GO" id="GO:0016787">
    <property type="term" value="F:hydrolase activity"/>
    <property type="evidence" value="ECO:0007669"/>
    <property type="project" value="InterPro"/>
</dbReference>
<gene>
    <name evidence="3" type="ORF">YASMINEVIRUS_1508</name>
</gene>
<reference evidence="3 4" key="1">
    <citation type="submission" date="2018-10" db="EMBL/GenBank/DDBJ databases">
        <authorList>
            <consortium name="IHU Genomes"/>
        </authorList>
    </citation>
    <scope>NUCLEOTIDE SEQUENCE [LARGE SCALE GENOMIC DNA]</scope>
    <source>
        <strain evidence="3 4">A1</strain>
    </source>
</reference>
<dbReference type="SUPFAM" id="SSF56300">
    <property type="entry name" value="Metallo-dependent phosphatases"/>
    <property type="match status" value="1"/>
</dbReference>
<organism evidence="3 4">
    <name type="scientific">Yasminevirus sp. GU-2018</name>
    <dbReference type="NCBI Taxonomy" id="2420051"/>
    <lineage>
        <taxon>Viruses</taxon>
        <taxon>Varidnaviria</taxon>
        <taxon>Bamfordvirae</taxon>
        <taxon>Nucleocytoviricota</taxon>
        <taxon>Megaviricetes</taxon>
        <taxon>Imitervirales</taxon>
        <taxon>Mimiviridae</taxon>
        <taxon>Klosneuvirinae</taxon>
        <taxon>Yasminevirus</taxon>
        <taxon>Yasminevirus saudimassiliense</taxon>
    </lineage>
</organism>
<feature type="compositionally biased region" description="Low complexity" evidence="1">
    <location>
        <begin position="393"/>
        <end position="403"/>
    </location>
</feature>
<feature type="compositionally biased region" description="Polar residues" evidence="1">
    <location>
        <begin position="443"/>
        <end position="459"/>
    </location>
</feature>
<dbReference type="Gene3D" id="3.60.21.10">
    <property type="match status" value="1"/>
</dbReference>
<dbReference type="Pfam" id="PF00149">
    <property type="entry name" value="Metallophos"/>
    <property type="match status" value="1"/>
</dbReference>
<evidence type="ECO:0000313" key="4">
    <source>
        <dbReference type="Proteomes" id="UP000594342"/>
    </source>
</evidence>
<feature type="compositionally biased region" description="Basic and acidic residues" evidence="1">
    <location>
        <begin position="404"/>
        <end position="419"/>
    </location>
</feature>
<feature type="region of interest" description="Disordered" evidence="1">
    <location>
        <begin position="443"/>
        <end position="492"/>
    </location>
</feature>
<evidence type="ECO:0000259" key="2">
    <source>
        <dbReference type="Pfam" id="PF00149"/>
    </source>
</evidence>
<feature type="compositionally biased region" description="Low complexity" evidence="1">
    <location>
        <begin position="469"/>
        <end position="479"/>
    </location>
</feature>
<dbReference type="EMBL" id="UPSH01000002">
    <property type="protein sequence ID" value="VBB18976.1"/>
    <property type="molecule type" value="Genomic_DNA"/>
</dbReference>
<comment type="caution">
    <text evidence="3">The sequence shown here is derived from an EMBL/GenBank/DDBJ whole genome shotgun (WGS) entry which is preliminary data.</text>
</comment>
<name>A0A5K0UC87_9VIRU</name>
<feature type="compositionally biased region" description="Gly residues" evidence="1">
    <location>
        <begin position="480"/>
        <end position="492"/>
    </location>
</feature>
<evidence type="ECO:0000313" key="3">
    <source>
        <dbReference type="EMBL" id="VBB18976.1"/>
    </source>
</evidence>
<proteinExistence type="predicted"/>
<feature type="region of interest" description="Disordered" evidence="1">
    <location>
        <begin position="386"/>
        <end position="430"/>
    </location>
</feature>
<evidence type="ECO:0000256" key="1">
    <source>
        <dbReference type="SAM" id="MobiDB-lite"/>
    </source>
</evidence>
<keyword evidence="4" id="KW-1185">Reference proteome</keyword>
<feature type="domain" description="Calcineurin-like phosphoesterase" evidence="2">
    <location>
        <begin position="81"/>
        <end position="303"/>
    </location>
</feature>
<dbReference type="InterPro" id="IPR029052">
    <property type="entry name" value="Metallo-depent_PP-like"/>
</dbReference>
<sequence length="492" mass="55080">MLNIFCNGTAMTTCTRNTLKGSIAQINHYSVKSFMSRLFPSTPSVSPSSPENALSPPHIFRPVLTPSPASSPIAPKKVTRRIYGISDLHLEFYPNHTALWKTLERSLPDADIAVLAGDIGIPANGKEGEYASLLRKFKQKYPDVVLVPGNHEYYRTKFYNRTAVKDDLREICADTGVVLLDNSSAVVQNVRFFGTTMWSNADQSVGYGLNDIGKVFPSVDDYNEEHRACITWLKNELNDNANTVDNVDTTDNCVVVTHHLPTFKLAHPRFSGYSKFNTAFYTELLQDLNIKKVSLWFCGHTHEHSTHKHKKDNGEFLTIVVNPNGYPKEYRETKTSFDTYNIEVTEKPLQQSTSQNTMQSNQQLQNQNGGIMDGFIMASMMNNNSQTVHHTHTSYPTSSTSSNSKDEKEPKKKNEKEEDRCDDDVGVDYDHTPKIRNVVITEHQQNDFYNTGSNVSSNRDTFDNDADNADSYNSSDSWGGDSGGGSDFGSSD</sequence>
<accession>A0A5K0UC87</accession>